<dbReference type="InterPro" id="IPR017441">
    <property type="entry name" value="Protein_kinase_ATP_BS"/>
</dbReference>
<dbReference type="FunFam" id="3.30.200.20:FF:000039">
    <property type="entry name" value="receptor-like protein kinase FERONIA"/>
    <property type="match status" value="1"/>
</dbReference>
<evidence type="ECO:0000256" key="21">
    <source>
        <dbReference type="ARBA" id="ARBA00023157"/>
    </source>
</evidence>
<evidence type="ECO:0000256" key="16">
    <source>
        <dbReference type="ARBA" id="ARBA00022840"/>
    </source>
</evidence>
<feature type="binding site" evidence="28">
    <location>
        <position position="837"/>
    </location>
    <ligand>
        <name>ATP</name>
        <dbReference type="ChEBI" id="CHEBI:30616"/>
    </ligand>
</feature>
<keyword evidence="20 30" id="KW-0472">Membrane</keyword>
<evidence type="ECO:0000256" key="8">
    <source>
        <dbReference type="ARBA" id="ARBA00022617"/>
    </source>
</evidence>
<evidence type="ECO:0000259" key="33">
    <source>
        <dbReference type="PROSITE" id="PS50873"/>
    </source>
</evidence>
<feature type="disulfide bond" evidence="27">
    <location>
        <begin position="32"/>
        <end position="112"/>
    </location>
</feature>
<gene>
    <name evidence="34" type="ORF">CTI12_AA610250</name>
</gene>
<evidence type="ECO:0000256" key="10">
    <source>
        <dbReference type="ARBA" id="ARBA00022692"/>
    </source>
</evidence>
<dbReference type="PANTHER" id="PTHR34590">
    <property type="entry name" value="OS03G0124300 PROTEIN-RELATED"/>
    <property type="match status" value="1"/>
</dbReference>
<feature type="disulfide bond" evidence="27">
    <location>
        <begin position="65"/>
        <end position="70"/>
    </location>
</feature>
<dbReference type="InterPro" id="IPR019794">
    <property type="entry name" value="Peroxidases_AS"/>
</dbReference>
<evidence type="ECO:0000256" key="5">
    <source>
        <dbReference type="ARBA" id="ARBA00012313"/>
    </source>
</evidence>
<evidence type="ECO:0000256" key="18">
    <source>
        <dbReference type="ARBA" id="ARBA00023002"/>
    </source>
</evidence>
<keyword evidence="17 30" id="KW-1133">Transmembrane helix</keyword>
<evidence type="ECO:0000256" key="27">
    <source>
        <dbReference type="PIRSR" id="PIRSR600823-5"/>
    </source>
</evidence>
<dbReference type="PROSITE" id="PS00436">
    <property type="entry name" value="PEROXIDASE_2"/>
    <property type="match status" value="1"/>
</dbReference>
<evidence type="ECO:0000256" key="29">
    <source>
        <dbReference type="SAM" id="MobiDB-lite"/>
    </source>
</evidence>
<dbReference type="EC" id="1.11.1.7" evidence="5"/>
<dbReference type="PANTHER" id="PTHR34590:SF5">
    <property type="entry name" value="OS04G0586500 PROTEIN"/>
    <property type="match status" value="1"/>
</dbReference>
<feature type="binding site" description="axial binding residue" evidence="25">
    <location>
        <position position="189"/>
    </location>
    <ligand>
        <name>heme b</name>
        <dbReference type="ChEBI" id="CHEBI:60344"/>
    </ligand>
    <ligandPart>
        <name>Fe</name>
        <dbReference type="ChEBI" id="CHEBI:18248"/>
    </ligandPart>
</feature>
<dbReference type="OrthoDB" id="1720310at2759"/>
<dbReference type="InterPro" id="IPR024788">
    <property type="entry name" value="Malectin-like_Carb-bd_dom"/>
</dbReference>
<dbReference type="InterPro" id="IPR033905">
    <property type="entry name" value="Secretory_peroxidase"/>
</dbReference>
<dbReference type="InterPro" id="IPR000823">
    <property type="entry name" value="Peroxidase_pln"/>
</dbReference>
<name>A0A2U1KEZ3_ARTAN</name>
<feature type="compositionally biased region" description="Polar residues" evidence="29">
    <location>
        <begin position="721"/>
        <end position="736"/>
    </location>
</feature>
<feature type="binding site" evidence="25">
    <location>
        <position position="85"/>
    </location>
    <ligand>
        <name>Ca(2+)</name>
        <dbReference type="ChEBI" id="CHEBI:29108"/>
        <label>1</label>
    </ligand>
</feature>
<dbReference type="InterPro" id="IPR019793">
    <property type="entry name" value="Peroxidases_heam-ligand_BS"/>
</dbReference>
<evidence type="ECO:0000256" key="11">
    <source>
        <dbReference type="ARBA" id="ARBA00022723"/>
    </source>
</evidence>
<dbReference type="InterPro" id="IPR002016">
    <property type="entry name" value="Haem_peroxidase"/>
</dbReference>
<dbReference type="Gene3D" id="1.10.520.10">
    <property type="match status" value="1"/>
</dbReference>
<accession>A0A2U1KEZ3</accession>
<sequence>MSYIYAIFILVTLRCVVHSEAQLQVGFYSHSCPAAEFIVKDEVSKAFSQNKGLAAGLVRLHFHDCFVRGCDGSVLIDSTPSNTAEKDSPANNPSLRGFNVIDNAKSRLEKACPGVVSCADIVAFAARDGFQITGGLGYDVPAGRRDGRVSRIADTSGLPPPTSNLNQLTQLFASNGLTQEEMVTLSGAHTIGRSHCTSFVNRLYNFSPSAKQDPTLDKLYASKLKQQCPKGSNNANLVVPMNPSSPTVSDTEYYVDVLNNRGLFTSDQSLLTSKSTANQVHQNAMDPLLWKSKFAKAMVQMGKNGVLTGRQGEIRKNCRVINKCLDVVCKQLSDFECSFPVEVACDILRLDKWDGDERSEFVPSNITTISFSSTPLFLDTSVPQIPYSTARVFNTSSFTYTFPVSEGPKFVRLYFYPATYSGLNANLSSFSVSSNGYSLLTNFSAFLTALFLAKTCDGPPVPHFVKEFLIYVQDTQFLSVVFTPAPNSYAFINGIEIVSMPDNLYFNAKNPKPVGMSTGHVINSDTALETVYRLNVGGAQISGINDTGIYRSWDQDINYIYGPIGVTPLNENPIAYTETTPNYTAPEAIYQTQRSMGIQSELYNLTWILPVDSGFYYMLRFHFSSIIPQYTKDLQMIFRIFINNQTAEDDADIIYWAQGSRIPVYRDYVVLVNNPSGHRSKQDLWLQMHPNLEVSKEYLDAYLNGLEAFKLSMNHDLSSPMLSEKNLSSPTPNLVSSRKENNNKTPPSALIIGGAGGGLVLLSVLLLLVLYQRRRTKHHTTTNNKPSLLSDCCRRFSLKQVKVATNKFNENNVIGNGGFGKVYKGYMGNAKTTVAIKRLNPSSSQGFHEFQTEIQMLSRLRHEHLVSLIGYCDDNGEMILVYDYMSRGNLREHLYKTNNPPLSWKTRLNICIGAAKGEQVTLAEWGKTCYQRGTLVEIIDQNLSDQIAPGSLRKFGEVANSCLHEEVSERPTMDAVVQGLEVALQLQEDCEEMGGIVGEEMLESQDLHFHMQVELTKTDDDGIEDGEVVAHQGAHS</sequence>
<dbReference type="GO" id="GO:0005524">
    <property type="term" value="F:ATP binding"/>
    <property type="evidence" value="ECO:0007669"/>
    <property type="project" value="UniProtKB-UniRule"/>
</dbReference>
<feature type="binding site" evidence="25">
    <location>
        <position position="71"/>
    </location>
    <ligand>
        <name>Ca(2+)</name>
        <dbReference type="ChEBI" id="CHEBI:29108"/>
        <label>1</label>
    </ligand>
</feature>
<evidence type="ECO:0000256" key="3">
    <source>
        <dbReference type="ARBA" id="ARBA00004479"/>
    </source>
</evidence>
<comment type="caution">
    <text evidence="34">The sequence shown here is derived from an EMBL/GenBank/DDBJ whole genome shotgun (WGS) entry which is preliminary data.</text>
</comment>
<keyword evidence="10 30" id="KW-0812">Transmembrane</keyword>
<evidence type="ECO:0000256" key="9">
    <source>
        <dbReference type="ARBA" id="ARBA00022679"/>
    </source>
</evidence>
<keyword evidence="8" id="KW-0349">Heme</keyword>
<dbReference type="InterPro" id="IPR045272">
    <property type="entry name" value="ANXUR1/2-like"/>
</dbReference>
<comment type="cofactor">
    <cofactor evidence="25">
        <name>heme b</name>
        <dbReference type="ChEBI" id="CHEBI:60344"/>
    </cofactor>
    <text evidence="25">Binds 1 heme b (iron(II)-protoporphyrin IX) group per subunit.</text>
</comment>
<evidence type="ECO:0000256" key="30">
    <source>
        <dbReference type="SAM" id="Phobius"/>
    </source>
</evidence>
<evidence type="ECO:0000256" key="26">
    <source>
        <dbReference type="PIRSR" id="PIRSR600823-4"/>
    </source>
</evidence>
<evidence type="ECO:0000256" key="28">
    <source>
        <dbReference type="PROSITE-ProRule" id="PRU10141"/>
    </source>
</evidence>
<feature type="site" description="Transition state stabilizer" evidence="26">
    <location>
        <position position="59"/>
    </location>
</feature>
<organism evidence="34 35">
    <name type="scientific">Artemisia annua</name>
    <name type="common">Sweet wormwood</name>
    <dbReference type="NCBI Taxonomy" id="35608"/>
    <lineage>
        <taxon>Eukaryota</taxon>
        <taxon>Viridiplantae</taxon>
        <taxon>Streptophyta</taxon>
        <taxon>Embryophyta</taxon>
        <taxon>Tracheophyta</taxon>
        <taxon>Spermatophyta</taxon>
        <taxon>Magnoliopsida</taxon>
        <taxon>eudicotyledons</taxon>
        <taxon>Gunneridae</taxon>
        <taxon>Pentapetalae</taxon>
        <taxon>asterids</taxon>
        <taxon>campanulids</taxon>
        <taxon>Asterales</taxon>
        <taxon>Asteraceae</taxon>
        <taxon>Asteroideae</taxon>
        <taxon>Anthemideae</taxon>
        <taxon>Artemisiinae</taxon>
        <taxon>Artemisia</taxon>
    </lineage>
</organism>
<evidence type="ECO:0000256" key="1">
    <source>
        <dbReference type="ARBA" id="ARBA00000189"/>
    </source>
</evidence>
<dbReference type="InterPro" id="IPR010255">
    <property type="entry name" value="Haem_peroxidase_sf"/>
</dbReference>
<keyword evidence="18" id="KW-0560">Oxidoreductase</keyword>
<evidence type="ECO:0000313" key="35">
    <source>
        <dbReference type="Proteomes" id="UP000245207"/>
    </source>
</evidence>
<evidence type="ECO:0000256" key="20">
    <source>
        <dbReference type="ARBA" id="ARBA00023136"/>
    </source>
</evidence>
<dbReference type="CDD" id="cd00693">
    <property type="entry name" value="secretory_peroxidase"/>
    <property type="match status" value="1"/>
</dbReference>
<feature type="binding site" evidence="25">
    <location>
        <position position="190"/>
    </location>
    <ligand>
        <name>Ca(2+)</name>
        <dbReference type="ChEBI" id="CHEBI:29108"/>
        <label>2</label>
    </ligand>
</feature>
<comment type="similarity">
    <text evidence="4">Belongs to the peroxidase family. Ascorbate peroxidase subfamily.</text>
</comment>
<dbReference type="PRINTS" id="PR00458">
    <property type="entry name" value="PEROXIDASE"/>
</dbReference>
<comment type="cofactor">
    <cofactor evidence="25">
        <name>Ca(2+)</name>
        <dbReference type="ChEBI" id="CHEBI:29108"/>
    </cofactor>
    <text evidence="25">Binds 2 calcium ions per subunit.</text>
</comment>
<feature type="domain" description="Protein kinase" evidence="32">
    <location>
        <begin position="808"/>
        <end position="1036"/>
    </location>
</feature>
<keyword evidence="9" id="KW-0808">Transferase</keyword>
<dbReference type="PROSITE" id="PS00107">
    <property type="entry name" value="PROTEIN_KINASE_ATP"/>
    <property type="match status" value="1"/>
</dbReference>
<evidence type="ECO:0000256" key="25">
    <source>
        <dbReference type="PIRSR" id="PIRSR600823-3"/>
    </source>
</evidence>
<feature type="transmembrane region" description="Helical" evidence="30">
    <location>
        <begin position="749"/>
        <end position="771"/>
    </location>
</feature>
<evidence type="ECO:0000256" key="19">
    <source>
        <dbReference type="ARBA" id="ARBA00023004"/>
    </source>
</evidence>
<comment type="subcellular location">
    <subcellularLocation>
        <location evidence="3">Membrane</location>
        <topology evidence="3">Single-pass type I membrane protein</topology>
    </subcellularLocation>
</comment>
<feature type="region of interest" description="Disordered" evidence="29">
    <location>
        <begin position="721"/>
        <end position="743"/>
    </location>
</feature>
<dbReference type="FunFam" id="2.60.120.430:FF:000007">
    <property type="entry name" value="FERONIA receptor-like kinase"/>
    <property type="match status" value="1"/>
</dbReference>
<evidence type="ECO:0000256" key="2">
    <source>
        <dbReference type="ARBA" id="ARBA00002322"/>
    </source>
</evidence>
<evidence type="ECO:0000256" key="7">
    <source>
        <dbReference type="ARBA" id="ARBA00022559"/>
    </source>
</evidence>
<evidence type="ECO:0000256" key="17">
    <source>
        <dbReference type="ARBA" id="ARBA00022989"/>
    </source>
</evidence>
<dbReference type="PRINTS" id="PR00461">
    <property type="entry name" value="PLPEROXIDASE"/>
</dbReference>
<dbReference type="FunFam" id="1.10.520.10:FF:000001">
    <property type="entry name" value="Peroxidase"/>
    <property type="match status" value="1"/>
</dbReference>
<dbReference type="InterPro" id="IPR001245">
    <property type="entry name" value="Ser-Thr/Tyr_kinase_cat_dom"/>
</dbReference>
<dbReference type="SUPFAM" id="SSF56112">
    <property type="entry name" value="Protein kinase-like (PK-like)"/>
    <property type="match status" value="1"/>
</dbReference>
<comment type="function">
    <text evidence="2">Removal of H(2)O(2), oxidation of toxic reductants, biosynthesis and degradation of lignin, suberization, auxin catabolism, response to environmental stresses such as wounding, pathogen attack and oxidative stress. These functions might be dependent on each isozyme/isoform in each plant tissue.</text>
</comment>
<dbReference type="Gene3D" id="2.60.120.430">
    <property type="entry name" value="Galactose-binding lectin"/>
    <property type="match status" value="2"/>
</dbReference>
<protein>
    <recommendedName>
        <fullName evidence="5">peroxidase</fullName>
        <ecNumber evidence="5">1.11.1.7</ecNumber>
    </recommendedName>
</protein>
<comment type="catalytic activity">
    <reaction evidence="1">
        <text>2 a phenolic donor + H2O2 = 2 a phenolic radical donor + 2 H2O</text>
        <dbReference type="Rhea" id="RHEA:56136"/>
        <dbReference type="ChEBI" id="CHEBI:15377"/>
        <dbReference type="ChEBI" id="CHEBI:16240"/>
        <dbReference type="ChEBI" id="CHEBI:139520"/>
        <dbReference type="ChEBI" id="CHEBI:139521"/>
        <dbReference type="EC" id="1.11.1.7"/>
    </reaction>
</comment>
<keyword evidence="16 28" id="KW-0067">ATP-binding</keyword>
<evidence type="ECO:0000256" key="4">
    <source>
        <dbReference type="ARBA" id="ARBA00006873"/>
    </source>
</evidence>
<dbReference type="FunFam" id="2.60.120.430:FF:000003">
    <property type="entry name" value="FERONIA receptor-like kinase"/>
    <property type="match status" value="1"/>
</dbReference>
<dbReference type="Gene3D" id="1.10.420.10">
    <property type="entry name" value="Peroxidase, domain 2"/>
    <property type="match status" value="1"/>
</dbReference>
<keyword evidence="19 25" id="KW-0408">Iron</keyword>
<feature type="binding site" evidence="25">
    <location>
        <position position="250"/>
    </location>
    <ligand>
        <name>Ca(2+)</name>
        <dbReference type="ChEBI" id="CHEBI:29108"/>
        <label>2</label>
    </ligand>
</feature>
<dbReference type="InterPro" id="IPR011009">
    <property type="entry name" value="Kinase-like_dom_sf"/>
</dbReference>
<dbReference type="EMBL" id="PKPP01020173">
    <property type="protein sequence ID" value="PWA35354.1"/>
    <property type="molecule type" value="Genomic_DNA"/>
</dbReference>
<evidence type="ECO:0000256" key="6">
    <source>
        <dbReference type="ARBA" id="ARBA00022527"/>
    </source>
</evidence>
<keyword evidence="15 25" id="KW-0106">Calcium</keyword>
<dbReference type="GO" id="GO:0004674">
    <property type="term" value="F:protein serine/threonine kinase activity"/>
    <property type="evidence" value="ECO:0007669"/>
    <property type="project" value="UniProtKB-KW"/>
</dbReference>
<proteinExistence type="inferred from homology"/>
<evidence type="ECO:0000256" key="31">
    <source>
        <dbReference type="SAM" id="SignalP"/>
    </source>
</evidence>
<dbReference type="PROSITE" id="PS50011">
    <property type="entry name" value="PROTEIN_KINASE_DOM"/>
    <property type="match status" value="1"/>
</dbReference>
<dbReference type="GO" id="GO:0140825">
    <property type="term" value="F:lactoperoxidase activity"/>
    <property type="evidence" value="ECO:0007669"/>
    <property type="project" value="UniProtKB-EC"/>
</dbReference>
<dbReference type="GO" id="GO:0006979">
    <property type="term" value="P:response to oxidative stress"/>
    <property type="evidence" value="ECO:0007669"/>
    <property type="project" value="InterPro"/>
</dbReference>
<feature type="binding site" evidence="25">
    <location>
        <position position="67"/>
    </location>
    <ligand>
        <name>Ca(2+)</name>
        <dbReference type="ChEBI" id="CHEBI:29108"/>
        <label>1</label>
    </ligand>
</feature>
<evidence type="ECO:0000256" key="23">
    <source>
        <dbReference type="PIRSR" id="PIRSR600823-1"/>
    </source>
</evidence>
<feature type="chain" id="PRO_5015738540" description="peroxidase" evidence="31">
    <location>
        <begin position="20"/>
        <end position="1036"/>
    </location>
</feature>
<dbReference type="SUPFAM" id="SSF48113">
    <property type="entry name" value="Heme-dependent peroxidases"/>
    <property type="match status" value="1"/>
</dbReference>
<evidence type="ECO:0000256" key="15">
    <source>
        <dbReference type="ARBA" id="ARBA00022837"/>
    </source>
</evidence>
<dbReference type="Gene3D" id="1.10.510.10">
    <property type="entry name" value="Transferase(Phosphotransferase) domain 1"/>
    <property type="match status" value="2"/>
</dbReference>
<feature type="active site" description="Proton acceptor" evidence="23">
    <location>
        <position position="63"/>
    </location>
</feature>
<dbReference type="Pfam" id="PF07714">
    <property type="entry name" value="PK_Tyr_Ser-Thr"/>
    <property type="match status" value="1"/>
</dbReference>
<evidence type="ECO:0000256" key="12">
    <source>
        <dbReference type="ARBA" id="ARBA00022729"/>
    </source>
</evidence>
<dbReference type="GO" id="GO:0042744">
    <property type="term" value="P:hydrogen peroxide catabolic process"/>
    <property type="evidence" value="ECO:0007669"/>
    <property type="project" value="InterPro"/>
</dbReference>
<dbReference type="GO" id="GO:0020037">
    <property type="term" value="F:heme binding"/>
    <property type="evidence" value="ECO:0007669"/>
    <property type="project" value="InterPro"/>
</dbReference>
<keyword evidence="35" id="KW-1185">Reference proteome</keyword>
<dbReference type="Proteomes" id="UP000245207">
    <property type="component" value="Unassembled WGS sequence"/>
</dbReference>
<keyword evidence="7" id="KW-0575">Peroxidase</keyword>
<feature type="signal peptide" evidence="31">
    <location>
        <begin position="1"/>
        <end position="19"/>
    </location>
</feature>
<dbReference type="Pfam" id="PF12819">
    <property type="entry name" value="Malectin_like"/>
    <property type="match status" value="1"/>
</dbReference>
<keyword evidence="13 28" id="KW-0547">Nucleotide-binding</keyword>
<keyword evidence="14 34" id="KW-0418">Kinase</keyword>
<evidence type="ECO:0000313" key="34">
    <source>
        <dbReference type="EMBL" id="PWA35354.1"/>
    </source>
</evidence>
<feature type="disulfide bond" evidence="27">
    <location>
        <begin position="118"/>
        <end position="318"/>
    </location>
</feature>
<dbReference type="Pfam" id="PF00141">
    <property type="entry name" value="peroxidase"/>
    <property type="match status" value="1"/>
</dbReference>
<dbReference type="InterPro" id="IPR000719">
    <property type="entry name" value="Prot_kinase_dom"/>
</dbReference>
<dbReference type="STRING" id="35608.A0A2U1KEZ3"/>
<dbReference type="GO" id="GO:0046872">
    <property type="term" value="F:metal ion binding"/>
    <property type="evidence" value="ECO:0007669"/>
    <property type="project" value="UniProtKB-KW"/>
</dbReference>
<feature type="binding site" evidence="25">
    <location>
        <position position="73"/>
    </location>
    <ligand>
        <name>Ca(2+)</name>
        <dbReference type="ChEBI" id="CHEBI:29108"/>
        <label>1</label>
    </ligand>
</feature>
<feature type="binding site" evidence="25">
    <location>
        <position position="64"/>
    </location>
    <ligand>
        <name>Ca(2+)</name>
        <dbReference type="ChEBI" id="CHEBI:29108"/>
        <label>1</label>
    </ligand>
</feature>
<dbReference type="PROSITE" id="PS00435">
    <property type="entry name" value="PEROXIDASE_1"/>
    <property type="match status" value="1"/>
</dbReference>
<keyword evidence="12 31" id="KW-0732">Signal</keyword>
<evidence type="ECO:0000256" key="13">
    <source>
        <dbReference type="ARBA" id="ARBA00022741"/>
    </source>
</evidence>
<evidence type="ECO:0000259" key="32">
    <source>
        <dbReference type="PROSITE" id="PS50011"/>
    </source>
</evidence>
<dbReference type="PROSITE" id="PS50873">
    <property type="entry name" value="PEROXIDASE_4"/>
    <property type="match status" value="1"/>
</dbReference>
<keyword evidence="6" id="KW-0723">Serine/threonine-protein kinase</keyword>
<keyword evidence="11 25" id="KW-0479">Metal-binding</keyword>
<dbReference type="GO" id="GO:0004714">
    <property type="term" value="F:transmembrane receptor protein tyrosine kinase activity"/>
    <property type="evidence" value="ECO:0007669"/>
    <property type="project" value="InterPro"/>
</dbReference>
<feature type="binding site" evidence="25">
    <location>
        <position position="69"/>
    </location>
    <ligand>
        <name>Ca(2+)</name>
        <dbReference type="ChEBI" id="CHEBI:29108"/>
        <label>1</label>
    </ligand>
</feature>
<keyword evidence="22" id="KW-0325">Glycoprotein</keyword>
<dbReference type="GO" id="GO:0016020">
    <property type="term" value="C:membrane"/>
    <property type="evidence" value="ECO:0007669"/>
    <property type="project" value="UniProtKB-SubCell"/>
</dbReference>
<dbReference type="AlphaFoldDB" id="A0A2U1KEZ3"/>
<feature type="disulfide bond" evidence="27">
    <location>
        <begin position="196"/>
        <end position="228"/>
    </location>
</feature>
<reference evidence="34 35" key="1">
    <citation type="journal article" date="2018" name="Mol. Plant">
        <title>The genome of Artemisia annua provides insight into the evolution of Asteraceae family and artemisinin biosynthesis.</title>
        <authorList>
            <person name="Shen Q."/>
            <person name="Zhang L."/>
            <person name="Liao Z."/>
            <person name="Wang S."/>
            <person name="Yan T."/>
            <person name="Shi P."/>
            <person name="Liu M."/>
            <person name="Fu X."/>
            <person name="Pan Q."/>
            <person name="Wang Y."/>
            <person name="Lv Z."/>
            <person name="Lu X."/>
            <person name="Zhang F."/>
            <person name="Jiang W."/>
            <person name="Ma Y."/>
            <person name="Chen M."/>
            <person name="Hao X."/>
            <person name="Li L."/>
            <person name="Tang Y."/>
            <person name="Lv G."/>
            <person name="Zhou Y."/>
            <person name="Sun X."/>
            <person name="Brodelius P.E."/>
            <person name="Rose J.K.C."/>
            <person name="Tang K."/>
        </authorList>
    </citation>
    <scope>NUCLEOTIDE SEQUENCE [LARGE SCALE GENOMIC DNA]</scope>
    <source>
        <strain evidence="35">cv. Huhao1</strain>
        <tissue evidence="34">Leaf</tissue>
    </source>
</reference>
<keyword evidence="21 27" id="KW-1015">Disulfide bond</keyword>
<evidence type="ECO:0000256" key="22">
    <source>
        <dbReference type="ARBA" id="ARBA00023180"/>
    </source>
</evidence>
<evidence type="ECO:0000256" key="14">
    <source>
        <dbReference type="ARBA" id="ARBA00022777"/>
    </source>
</evidence>
<evidence type="ECO:0000256" key="24">
    <source>
        <dbReference type="PIRSR" id="PIRSR600823-2"/>
    </source>
</evidence>
<feature type="binding site" evidence="24">
    <location>
        <position position="159"/>
    </location>
    <ligand>
        <name>substrate</name>
    </ligand>
</feature>
<feature type="domain" description="Plant heme peroxidase family profile" evidence="33">
    <location>
        <begin position="22"/>
        <end position="322"/>
    </location>
</feature>
<dbReference type="FunFam" id="1.10.420.10:FF:000006">
    <property type="entry name" value="Peroxidase"/>
    <property type="match status" value="1"/>
</dbReference>